<name>A0ABV1U1D2_9ACTN</name>
<feature type="domain" description="PucR C-terminal helix-turn-helix" evidence="1">
    <location>
        <begin position="9"/>
        <end position="51"/>
    </location>
</feature>
<gene>
    <name evidence="2" type="ORF">ABT272_07250</name>
</gene>
<keyword evidence="3" id="KW-1185">Reference proteome</keyword>
<dbReference type="Proteomes" id="UP001470023">
    <property type="component" value="Unassembled WGS sequence"/>
</dbReference>
<dbReference type="PANTHER" id="PTHR33744">
    <property type="entry name" value="CARBOHYDRATE DIACID REGULATOR"/>
    <property type="match status" value="1"/>
</dbReference>
<sequence>MSSTLHATADAAERLFVHPNTVRYRLRRIEELTGRPLTDPLTVADLGAALYALRLLPT</sequence>
<accession>A0ABV1U1D2</accession>
<dbReference type="PANTHER" id="PTHR33744:SF1">
    <property type="entry name" value="DNA-BINDING TRANSCRIPTIONAL ACTIVATOR ADER"/>
    <property type="match status" value="1"/>
</dbReference>
<protein>
    <submittedName>
        <fullName evidence="2">Helix-turn-helix domain-containing protein</fullName>
    </submittedName>
</protein>
<reference evidence="2 3" key="1">
    <citation type="submission" date="2024-06" db="EMBL/GenBank/DDBJ databases">
        <title>The Natural Products Discovery Center: Release of the First 8490 Sequenced Strains for Exploring Actinobacteria Biosynthetic Diversity.</title>
        <authorList>
            <person name="Kalkreuter E."/>
            <person name="Kautsar S.A."/>
            <person name="Yang D."/>
            <person name="Bader C.D."/>
            <person name="Teijaro C.N."/>
            <person name="Fluegel L."/>
            <person name="Davis C.M."/>
            <person name="Simpson J.R."/>
            <person name="Lauterbach L."/>
            <person name="Steele A.D."/>
            <person name="Gui C."/>
            <person name="Meng S."/>
            <person name="Li G."/>
            <person name="Viehrig K."/>
            <person name="Ye F."/>
            <person name="Su P."/>
            <person name="Kiefer A.F."/>
            <person name="Nichols A."/>
            <person name="Cepeda A.J."/>
            <person name="Yan W."/>
            <person name="Fan B."/>
            <person name="Jiang Y."/>
            <person name="Adhikari A."/>
            <person name="Zheng C.-J."/>
            <person name="Schuster L."/>
            <person name="Cowan T.M."/>
            <person name="Smanski M.J."/>
            <person name="Chevrette M.G."/>
            <person name="De Carvalho L.P.S."/>
            <person name="Shen B."/>
        </authorList>
    </citation>
    <scope>NUCLEOTIDE SEQUENCE [LARGE SCALE GENOMIC DNA]</scope>
    <source>
        <strain evidence="2 3">NPDC001166</strain>
    </source>
</reference>
<dbReference type="InterPro" id="IPR051448">
    <property type="entry name" value="CdaR-like_regulators"/>
</dbReference>
<dbReference type="InterPro" id="IPR025736">
    <property type="entry name" value="PucR_C-HTH_dom"/>
</dbReference>
<dbReference type="Gene3D" id="1.10.10.2840">
    <property type="entry name" value="PucR C-terminal helix-turn-helix domain"/>
    <property type="match status" value="1"/>
</dbReference>
<dbReference type="EMBL" id="JBEPAZ010000004">
    <property type="protein sequence ID" value="MER6427529.1"/>
    <property type="molecule type" value="Genomic_DNA"/>
</dbReference>
<evidence type="ECO:0000259" key="1">
    <source>
        <dbReference type="Pfam" id="PF13556"/>
    </source>
</evidence>
<evidence type="ECO:0000313" key="2">
    <source>
        <dbReference type="EMBL" id="MER6427529.1"/>
    </source>
</evidence>
<dbReference type="Pfam" id="PF13556">
    <property type="entry name" value="HTH_30"/>
    <property type="match status" value="1"/>
</dbReference>
<proteinExistence type="predicted"/>
<dbReference type="RefSeq" id="WP_352063106.1">
    <property type="nucleotide sequence ID" value="NZ_JBEPAZ010000004.1"/>
</dbReference>
<comment type="caution">
    <text evidence="2">The sequence shown here is derived from an EMBL/GenBank/DDBJ whole genome shotgun (WGS) entry which is preliminary data.</text>
</comment>
<evidence type="ECO:0000313" key="3">
    <source>
        <dbReference type="Proteomes" id="UP001470023"/>
    </source>
</evidence>
<organism evidence="2 3">
    <name type="scientific">Streptomyces sp. 900105245</name>
    <dbReference type="NCBI Taxonomy" id="3154379"/>
    <lineage>
        <taxon>Bacteria</taxon>
        <taxon>Bacillati</taxon>
        <taxon>Actinomycetota</taxon>
        <taxon>Actinomycetes</taxon>
        <taxon>Kitasatosporales</taxon>
        <taxon>Streptomycetaceae</taxon>
        <taxon>Streptomyces</taxon>
    </lineage>
</organism>
<dbReference type="InterPro" id="IPR042070">
    <property type="entry name" value="PucR_C-HTH_sf"/>
</dbReference>